<evidence type="ECO:0000313" key="1">
    <source>
        <dbReference type="EMBL" id="CAG9315708.1"/>
    </source>
</evidence>
<evidence type="ECO:0000313" key="2">
    <source>
        <dbReference type="Proteomes" id="UP001162131"/>
    </source>
</evidence>
<dbReference type="Proteomes" id="UP001162131">
    <property type="component" value="Unassembled WGS sequence"/>
</dbReference>
<keyword evidence="2" id="KW-1185">Reference proteome</keyword>
<gene>
    <name evidence="1" type="ORF">BSTOLATCC_MIC14458</name>
</gene>
<sequence>MCSWRRKMRFKLVTIIVLNNYRLYFLFDLQKCEILKEAVKNDSKRMKLYDTQTILWDELRKSMKRSL</sequence>
<proteinExistence type="predicted"/>
<organism evidence="1 2">
    <name type="scientific">Blepharisma stoltei</name>
    <dbReference type="NCBI Taxonomy" id="1481888"/>
    <lineage>
        <taxon>Eukaryota</taxon>
        <taxon>Sar</taxon>
        <taxon>Alveolata</taxon>
        <taxon>Ciliophora</taxon>
        <taxon>Postciliodesmatophora</taxon>
        <taxon>Heterotrichea</taxon>
        <taxon>Heterotrichida</taxon>
        <taxon>Blepharismidae</taxon>
        <taxon>Blepharisma</taxon>
    </lineage>
</organism>
<comment type="caution">
    <text evidence="1">The sequence shown here is derived from an EMBL/GenBank/DDBJ whole genome shotgun (WGS) entry which is preliminary data.</text>
</comment>
<dbReference type="EMBL" id="CAJZBQ010000014">
    <property type="protein sequence ID" value="CAG9315708.1"/>
    <property type="molecule type" value="Genomic_DNA"/>
</dbReference>
<accession>A0AAU9INW3</accession>
<reference evidence="1" key="1">
    <citation type="submission" date="2021-09" db="EMBL/GenBank/DDBJ databases">
        <authorList>
            <consortium name="AG Swart"/>
            <person name="Singh M."/>
            <person name="Singh A."/>
            <person name="Seah K."/>
            <person name="Emmerich C."/>
        </authorList>
    </citation>
    <scope>NUCLEOTIDE SEQUENCE</scope>
    <source>
        <strain evidence="1">ATCC30299</strain>
    </source>
</reference>
<protein>
    <submittedName>
        <fullName evidence="1">Uncharacterized protein</fullName>
    </submittedName>
</protein>
<dbReference type="AlphaFoldDB" id="A0AAU9INW3"/>
<name>A0AAU9INW3_9CILI</name>